<name>A0ABU9CI54_9BURK</name>
<keyword evidence="1" id="KW-1133">Transmembrane helix</keyword>
<accession>A0ABU9CI54</accession>
<evidence type="ECO:0008006" key="4">
    <source>
        <dbReference type="Google" id="ProtNLM"/>
    </source>
</evidence>
<evidence type="ECO:0000313" key="3">
    <source>
        <dbReference type="Proteomes" id="UP001365405"/>
    </source>
</evidence>
<protein>
    <recommendedName>
        <fullName evidence="4">Integral membrane protein</fullName>
    </recommendedName>
</protein>
<evidence type="ECO:0000313" key="2">
    <source>
        <dbReference type="EMBL" id="MEK8051536.1"/>
    </source>
</evidence>
<gene>
    <name evidence="2" type="ORF">AACH10_14905</name>
</gene>
<feature type="transmembrane region" description="Helical" evidence="1">
    <location>
        <begin position="12"/>
        <end position="30"/>
    </location>
</feature>
<keyword evidence="3" id="KW-1185">Reference proteome</keyword>
<organism evidence="2 3">
    <name type="scientific">Pseudaquabacterium inlustre</name>
    <dbReference type="NCBI Taxonomy" id="2984192"/>
    <lineage>
        <taxon>Bacteria</taxon>
        <taxon>Pseudomonadati</taxon>
        <taxon>Pseudomonadota</taxon>
        <taxon>Betaproteobacteria</taxon>
        <taxon>Burkholderiales</taxon>
        <taxon>Sphaerotilaceae</taxon>
        <taxon>Pseudaquabacterium</taxon>
    </lineage>
</organism>
<feature type="transmembrane region" description="Helical" evidence="1">
    <location>
        <begin position="76"/>
        <end position="98"/>
    </location>
</feature>
<dbReference type="Proteomes" id="UP001365405">
    <property type="component" value="Unassembled WGS sequence"/>
</dbReference>
<sequence>MRSVLPSPLLRGAFVLDAVVSAAAGVLQLAPGARMVAWLGLPAPLLTETGVFLLAYAGALLLLARSRTLWAPLVQAVVLGNAGWALGCVLALLLGWLAPTALGTAWLLLQAVAVLAFAAAEGLGLARSAPAPAAVGLARS</sequence>
<feature type="transmembrane region" description="Helical" evidence="1">
    <location>
        <begin position="36"/>
        <end position="64"/>
    </location>
</feature>
<comment type="caution">
    <text evidence="2">The sequence shown here is derived from an EMBL/GenBank/DDBJ whole genome shotgun (WGS) entry which is preliminary data.</text>
</comment>
<keyword evidence="1" id="KW-0812">Transmembrane</keyword>
<proteinExistence type="predicted"/>
<feature type="transmembrane region" description="Helical" evidence="1">
    <location>
        <begin position="104"/>
        <end position="126"/>
    </location>
</feature>
<keyword evidence="1" id="KW-0472">Membrane</keyword>
<reference evidence="2 3" key="1">
    <citation type="submission" date="2024-04" db="EMBL/GenBank/DDBJ databases">
        <title>Novel species of the genus Ideonella isolated from streams.</title>
        <authorList>
            <person name="Lu H."/>
        </authorList>
    </citation>
    <scope>NUCLEOTIDE SEQUENCE [LARGE SCALE GENOMIC DNA]</scope>
    <source>
        <strain evidence="2 3">DXS22W</strain>
    </source>
</reference>
<dbReference type="EMBL" id="JBBUTH010000008">
    <property type="protein sequence ID" value="MEK8051536.1"/>
    <property type="molecule type" value="Genomic_DNA"/>
</dbReference>
<evidence type="ECO:0000256" key="1">
    <source>
        <dbReference type="SAM" id="Phobius"/>
    </source>
</evidence>
<dbReference type="RefSeq" id="WP_341411236.1">
    <property type="nucleotide sequence ID" value="NZ_JBBUTH010000008.1"/>
</dbReference>